<gene>
    <name evidence="1" type="ORF">ABVT43_00925</name>
</gene>
<dbReference type="Proteomes" id="UP001548189">
    <property type="component" value="Unassembled WGS sequence"/>
</dbReference>
<dbReference type="CDD" id="cd00082">
    <property type="entry name" value="HisKA"/>
    <property type="match status" value="1"/>
</dbReference>
<dbReference type="InterPro" id="IPR036890">
    <property type="entry name" value="HATPase_C_sf"/>
</dbReference>
<accession>A0ABV2BP04</accession>
<evidence type="ECO:0000313" key="2">
    <source>
        <dbReference type="Proteomes" id="UP001548189"/>
    </source>
</evidence>
<dbReference type="InterPro" id="IPR005467">
    <property type="entry name" value="His_kinase_dom"/>
</dbReference>
<dbReference type="InterPro" id="IPR003660">
    <property type="entry name" value="HAMP_dom"/>
</dbReference>
<name>A0ABV2BP04_9GAMM</name>
<evidence type="ECO:0000313" key="1">
    <source>
        <dbReference type="EMBL" id="MET1253678.1"/>
    </source>
</evidence>
<dbReference type="Pfam" id="PF00512">
    <property type="entry name" value="HisKA"/>
    <property type="match status" value="1"/>
</dbReference>
<dbReference type="Gene3D" id="3.30.565.10">
    <property type="entry name" value="Histidine kinase-like ATPase, C-terminal domain"/>
    <property type="match status" value="1"/>
</dbReference>
<dbReference type="SUPFAM" id="SSF55874">
    <property type="entry name" value="ATPase domain of HSP90 chaperone/DNA topoisomerase II/histidine kinase"/>
    <property type="match status" value="1"/>
</dbReference>
<dbReference type="InterPro" id="IPR050980">
    <property type="entry name" value="2C_sensor_his_kinase"/>
</dbReference>
<protein>
    <submittedName>
        <fullName evidence="1">ATP-binding protein</fullName>
    </submittedName>
</protein>
<dbReference type="InterPro" id="IPR036097">
    <property type="entry name" value="HisK_dim/P_sf"/>
</dbReference>
<comment type="caution">
    <text evidence="1">The sequence shown here is derived from an EMBL/GenBank/DDBJ whole genome shotgun (WGS) entry which is preliminary data.</text>
</comment>
<proteinExistence type="predicted"/>
<keyword evidence="1" id="KW-0067">ATP-binding</keyword>
<dbReference type="SMART" id="SM00388">
    <property type="entry name" value="HisKA"/>
    <property type="match status" value="1"/>
</dbReference>
<keyword evidence="1" id="KW-0547">Nucleotide-binding</keyword>
<dbReference type="PANTHER" id="PTHR44936">
    <property type="entry name" value="SENSOR PROTEIN CREC"/>
    <property type="match status" value="1"/>
</dbReference>
<dbReference type="PANTHER" id="PTHR44936:SF10">
    <property type="entry name" value="SENSOR PROTEIN RSTB"/>
    <property type="match status" value="1"/>
</dbReference>
<dbReference type="CDD" id="cd06225">
    <property type="entry name" value="HAMP"/>
    <property type="match status" value="1"/>
</dbReference>
<reference evidence="1 2" key="1">
    <citation type="submission" date="2024-06" db="EMBL/GenBank/DDBJ databases">
        <authorList>
            <person name="Li F."/>
        </authorList>
    </citation>
    <scope>NUCLEOTIDE SEQUENCE [LARGE SCALE GENOMIC DNA]</scope>
    <source>
        <strain evidence="1 2">GXAS 311</strain>
    </source>
</reference>
<dbReference type="PROSITE" id="PS50109">
    <property type="entry name" value="HIS_KIN"/>
    <property type="match status" value="1"/>
</dbReference>
<dbReference type="Gene3D" id="6.10.340.10">
    <property type="match status" value="1"/>
</dbReference>
<dbReference type="InterPro" id="IPR003594">
    <property type="entry name" value="HATPase_dom"/>
</dbReference>
<dbReference type="Pfam" id="PF02518">
    <property type="entry name" value="HATPase_c"/>
    <property type="match status" value="1"/>
</dbReference>
<dbReference type="SUPFAM" id="SSF47384">
    <property type="entry name" value="Homodimeric domain of signal transducing histidine kinase"/>
    <property type="match status" value="1"/>
</dbReference>
<sequence length="698" mass="79770">MQLHPEMWPLKSKFVAILLLALFIPVSTVVLLKEIEKALVDNLKKNLLLSTQFYSLQLANNSEWFYQSRLPKSSDSVAEELFVFPLQQQIIIDGFFADEWQFVEKFRQHYFPLPASSSMNSSGNTTKAKHDNQMSVLLGDYEESLYVSIQVLDKNVVYPELNQQTRSDQLVVSFIDQNEQRYNYYILPKAPGKIPVYQYSSQQLRIDWRFTAYWVETADGFNVEIKFPAGIKPVQLGVKYYDIDKLNDQLSQQVIATSPIELNPIVWPSKSLSEFVQHIETIPGQRIWVLDVEGRVLARRGNLDSILSGQTNSFTAWLLHYLADEVIDTRANQVRLNSLAIFRALQGVAYSYIETKPNNDFSVALAASPIKVNGEILGVVLLEENIARVQLLQQQTLTRIINAMLIIIVLIMGIIGWYVTRLVRRITRLKNTMNSVVDEHGRLSNSTPLELKQGDEIDELNNAFVHMNNKIFDYNAYLEKLASRLSHELRTPIAIVRSSLDNLMLTEQSDENLLTIQRALNGIQRLADIISRMRQASSVKSAMQSAEFEKIELNDYLQQIVSGFQATFQHQQFQFKSNISQHVWQLSPDLFAELMDKLLSNAMDFAHKNTPITVSLSESDKQVEVAVTNLGPIVEKKNRNRIFQSLVSIRETSATNQFNLGLGLYVVKLIAEFHQAKVVVENLPDKSGVIFKVIWQKF</sequence>
<dbReference type="PROSITE" id="PS50885">
    <property type="entry name" value="HAMP"/>
    <property type="match status" value="1"/>
</dbReference>
<dbReference type="Gene3D" id="1.10.287.130">
    <property type="match status" value="1"/>
</dbReference>
<dbReference type="Gene3D" id="2.60.40.1190">
    <property type="match status" value="1"/>
</dbReference>
<dbReference type="EMBL" id="JBEVCJ010000001">
    <property type="protein sequence ID" value="MET1253678.1"/>
    <property type="molecule type" value="Genomic_DNA"/>
</dbReference>
<dbReference type="InterPro" id="IPR003661">
    <property type="entry name" value="HisK_dim/P_dom"/>
</dbReference>
<dbReference type="SMART" id="SM00387">
    <property type="entry name" value="HATPase_c"/>
    <property type="match status" value="1"/>
</dbReference>
<organism evidence="1 2">
    <name type="scientific">Aliikangiella maris</name>
    <dbReference type="NCBI Taxonomy" id="3162458"/>
    <lineage>
        <taxon>Bacteria</taxon>
        <taxon>Pseudomonadati</taxon>
        <taxon>Pseudomonadota</taxon>
        <taxon>Gammaproteobacteria</taxon>
        <taxon>Oceanospirillales</taxon>
        <taxon>Pleioneaceae</taxon>
        <taxon>Aliikangiella</taxon>
    </lineage>
</organism>
<dbReference type="GO" id="GO:0005524">
    <property type="term" value="F:ATP binding"/>
    <property type="evidence" value="ECO:0007669"/>
    <property type="project" value="UniProtKB-KW"/>
</dbReference>
<keyword evidence="2" id="KW-1185">Reference proteome</keyword>